<accession>A0A8J6PM97</accession>
<gene>
    <name evidence="2" type="ORF">ICI42_03965</name>
</gene>
<name>A0A8J6PM97_9HYPH</name>
<sequence length="148" mass="15853">MRSGKYSFVVLCSVLLLVGTPARTENRSFAGPVEATVIDVLDGDTFLAEAKVWPGHSVRVNIRIRGIDAPEMRSRCESEREAAHRARDALAALLGARPILLSNIGGAKYYGRVLADVASGSGEVVAEAMLASGKVRAYDGGRRYSWCG</sequence>
<dbReference type="InterPro" id="IPR016071">
    <property type="entry name" value="Staphylococal_nuclease_OB-fold"/>
</dbReference>
<evidence type="ECO:0000313" key="2">
    <source>
        <dbReference type="EMBL" id="MBD0413805.1"/>
    </source>
</evidence>
<proteinExistence type="predicted"/>
<dbReference type="InterPro" id="IPR035437">
    <property type="entry name" value="SNase_OB-fold_sf"/>
</dbReference>
<keyword evidence="3" id="KW-1185">Reference proteome</keyword>
<evidence type="ECO:0000313" key="3">
    <source>
        <dbReference type="Proteomes" id="UP000643405"/>
    </source>
</evidence>
<dbReference type="Proteomes" id="UP000643405">
    <property type="component" value="Unassembled WGS sequence"/>
</dbReference>
<comment type="caution">
    <text evidence="2">The sequence shown here is derived from an EMBL/GenBank/DDBJ whole genome shotgun (WGS) entry which is preliminary data.</text>
</comment>
<dbReference type="SUPFAM" id="SSF50199">
    <property type="entry name" value="Staphylococcal nuclease"/>
    <property type="match status" value="1"/>
</dbReference>
<dbReference type="Pfam" id="PF00565">
    <property type="entry name" value="SNase"/>
    <property type="match status" value="1"/>
</dbReference>
<evidence type="ECO:0000259" key="1">
    <source>
        <dbReference type="PROSITE" id="PS50830"/>
    </source>
</evidence>
<dbReference type="Gene3D" id="2.40.50.90">
    <property type="match status" value="1"/>
</dbReference>
<dbReference type="RefSeq" id="WP_188163209.1">
    <property type="nucleotide sequence ID" value="NZ_JACVVX010000001.1"/>
</dbReference>
<dbReference type="EMBL" id="JACVVX010000001">
    <property type="protein sequence ID" value="MBD0413805.1"/>
    <property type="molecule type" value="Genomic_DNA"/>
</dbReference>
<dbReference type="PROSITE" id="PS50830">
    <property type="entry name" value="TNASE_3"/>
    <property type="match status" value="1"/>
</dbReference>
<dbReference type="AlphaFoldDB" id="A0A8J6PM97"/>
<organism evidence="2 3">
    <name type="scientific">Oryzicola mucosus</name>
    <dbReference type="NCBI Taxonomy" id="2767425"/>
    <lineage>
        <taxon>Bacteria</taxon>
        <taxon>Pseudomonadati</taxon>
        <taxon>Pseudomonadota</taxon>
        <taxon>Alphaproteobacteria</taxon>
        <taxon>Hyphomicrobiales</taxon>
        <taxon>Phyllobacteriaceae</taxon>
        <taxon>Oryzicola</taxon>
    </lineage>
</organism>
<protein>
    <submittedName>
        <fullName evidence="2">Thermonuclease family protein</fullName>
    </submittedName>
</protein>
<reference evidence="2" key="1">
    <citation type="submission" date="2020-09" db="EMBL/GenBank/DDBJ databases">
        <title>Genome seq and assembly of Tianweitania sp.</title>
        <authorList>
            <person name="Chhetri G."/>
        </authorList>
    </citation>
    <scope>NUCLEOTIDE SEQUENCE</scope>
    <source>
        <strain evidence="2">Rool2</strain>
    </source>
</reference>
<feature type="domain" description="TNase-like" evidence="1">
    <location>
        <begin position="31"/>
        <end position="138"/>
    </location>
</feature>